<dbReference type="GO" id="GO:0000976">
    <property type="term" value="F:transcription cis-regulatory region binding"/>
    <property type="evidence" value="ECO:0007669"/>
    <property type="project" value="TreeGrafter"/>
</dbReference>
<gene>
    <name evidence="6" type="ORF">CLV40_102492</name>
</gene>
<keyword evidence="3" id="KW-0804">Transcription</keyword>
<reference evidence="6 7" key="1">
    <citation type="submission" date="2018-02" db="EMBL/GenBank/DDBJ databases">
        <title>Genomic Encyclopedia of Archaeal and Bacterial Type Strains, Phase II (KMG-II): from individual species to whole genera.</title>
        <authorList>
            <person name="Goeker M."/>
        </authorList>
    </citation>
    <scope>NUCLEOTIDE SEQUENCE [LARGE SCALE GENOMIC DNA]</scope>
    <source>
        <strain evidence="6 7">YU 961-1</strain>
    </source>
</reference>
<proteinExistence type="predicted"/>
<accession>A0A2S6GZJ0</accession>
<name>A0A2S6GZJ0_9PSEU</name>
<keyword evidence="1" id="KW-0805">Transcription regulation</keyword>
<evidence type="ECO:0000313" key="7">
    <source>
        <dbReference type="Proteomes" id="UP000239203"/>
    </source>
</evidence>
<dbReference type="PANTHER" id="PTHR30055">
    <property type="entry name" value="HTH-TYPE TRANSCRIPTIONAL REGULATOR RUTR"/>
    <property type="match status" value="1"/>
</dbReference>
<dbReference type="PROSITE" id="PS50977">
    <property type="entry name" value="HTH_TETR_2"/>
    <property type="match status" value="1"/>
</dbReference>
<sequence length="181" mass="20079">MGYRRATVDEVCTIAGVTKGALYGCFASKRDLALAVLDHEERALMTARAALHGRHRAPLQVLVDLVHVHARQQVTAKLLFQMPGYQTRARSQTRRWTRAVHDLLQEAQYRGELRAAVDLNRAAGAIVTALVGVERMGLALTTEDEPAVGVTRALRTWLTALARPEALLRLRWGPPRDIGRT</sequence>
<protein>
    <submittedName>
        <fullName evidence="6">Regulatory TetR family protein</fullName>
    </submittedName>
</protein>
<evidence type="ECO:0000256" key="3">
    <source>
        <dbReference type="ARBA" id="ARBA00023163"/>
    </source>
</evidence>
<dbReference type="PANTHER" id="PTHR30055:SF234">
    <property type="entry name" value="HTH-TYPE TRANSCRIPTIONAL REGULATOR BETI"/>
    <property type="match status" value="1"/>
</dbReference>
<comment type="caution">
    <text evidence="6">The sequence shown here is derived from an EMBL/GenBank/DDBJ whole genome shotgun (WGS) entry which is preliminary data.</text>
</comment>
<dbReference type="SUPFAM" id="SSF46689">
    <property type="entry name" value="Homeodomain-like"/>
    <property type="match status" value="1"/>
</dbReference>
<dbReference type="SUPFAM" id="SSF48498">
    <property type="entry name" value="Tetracyclin repressor-like, C-terminal domain"/>
    <property type="match status" value="1"/>
</dbReference>
<evidence type="ECO:0000259" key="5">
    <source>
        <dbReference type="PROSITE" id="PS50977"/>
    </source>
</evidence>
<keyword evidence="2 4" id="KW-0238">DNA-binding</keyword>
<dbReference type="Proteomes" id="UP000239203">
    <property type="component" value="Unassembled WGS sequence"/>
</dbReference>
<feature type="DNA-binding region" description="H-T-H motif" evidence="4">
    <location>
        <begin position="7"/>
        <end position="26"/>
    </location>
</feature>
<dbReference type="InterPro" id="IPR050109">
    <property type="entry name" value="HTH-type_TetR-like_transc_reg"/>
</dbReference>
<dbReference type="GO" id="GO:0003700">
    <property type="term" value="F:DNA-binding transcription factor activity"/>
    <property type="evidence" value="ECO:0007669"/>
    <property type="project" value="TreeGrafter"/>
</dbReference>
<dbReference type="AlphaFoldDB" id="A0A2S6GZJ0"/>
<keyword evidence="7" id="KW-1185">Reference proteome</keyword>
<dbReference type="Pfam" id="PF00440">
    <property type="entry name" value="TetR_N"/>
    <property type="match status" value="1"/>
</dbReference>
<evidence type="ECO:0000256" key="2">
    <source>
        <dbReference type="ARBA" id="ARBA00023125"/>
    </source>
</evidence>
<evidence type="ECO:0000256" key="4">
    <source>
        <dbReference type="PROSITE-ProRule" id="PRU00335"/>
    </source>
</evidence>
<dbReference type="EMBL" id="PTIX01000002">
    <property type="protein sequence ID" value="PPK70577.1"/>
    <property type="molecule type" value="Genomic_DNA"/>
</dbReference>
<evidence type="ECO:0000256" key="1">
    <source>
        <dbReference type="ARBA" id="ARBA00023015"/>
    </source>
</evidence>
<dbReference type="Gene3D" id="1.10.357.10">
    <property type="entry name" value="Tetracycline Repressor, domain 2"/>
    <property type="match status" value="1"/>
</dbReference>
<dbReference type="InterPro" id="IPR009057">
    <property type="entry name" value="Homeodomain-like_sf"/>
</dbReference>
<dbReference type="InterPro" id="IPR036271">
    <property type="entry name" value="Tet_transcr_reg_TetR-rel_C_sf"/>
</dbReference>
<organism evidence="6 7">
    <name type="scientific">Actinokineospora auranticolor</name>
    <dbReference type="NCBI Taxonomy" id="155976"/>
    <lineage>
        <taxon>Bacteria</taxon>
        <taxon>Bacillati</taxon>
        <taxon>Actinomycetota</taxon>
        <taxon>Actinomycetes</taxon>
        <taxon>Pseudonocardiales</taxon>
        <taxon>Pseudonocardiaceae</taxon>
        <taxon>Actinokineospora</taxon>
    </lineage>
</organism>
<dbReference type="InterPro" id="IPR001647">
    <property type="entry name" value="HTH_TetR"/>
</dbReference>
<feature type="domain" description="HTH tetR-type" evidence="5">
    <location>
        <begin position="1"/>
        <end position="44"/>
    </location>
</feature>
<evidence type="ECO:0000313" key="6">
    <source>
        <dbReference type="EMBL" id="PPK70577.1"/>
    </source>
</evidence>